<dbReference type="Proteomes" id="UP000243374">
    <property type="component" value="Unassembled WGS sequence"/>
</dbReference>
<sequence>MNSNSQVYSTLSDLVLSDQVYRDKADMLFKLISIMEDHDGLGSPGIFMMIRPRGFGLSLISQSIQNLVKIENDNDDSLNINTTPKIITTYQSKQNIINNQIQSSLSSKESEPAVQKAEAAEKVSPDTEESADTTDADSKNKEDTSILEDIKNYIEDLVSDKKKEESDDFSDQKSIDEINANASAQELMVTDEIDAIKTFYNVKKRPVLSLDFKHLRAKNPKEFTEGLLDILQEQFWINHIESHIDPYQTPKAYFDKLLNELNKKYPSIKISILIDNYDVPFMVASEFNHEQCEESVCAYLDMLNVIKYSNRTVKWCLISGHINFSLASETSEGLPLVYDLSSEPMFAALFGFTRDDIKEVYQNEITRFSENLKITPEKYLDMLEQCYGGFLFADNDEMYNPNCPKMFCPACIAHCMMNNGKLLPYSASGKYDFVKNALKNNPKNLSWLFGKDGQDPLFSDSVETDVKGKQLGSLLIQLGFATRTKVIINHSDAYVTWRYRFEFPNLDMKKTFAYISGEVTEQDLIKPLDVVIDSTSDYEEE</sequence>
<keyword evidence="4" id="KW-1185">Reference proteome</keyword>
<gene>
    <name evidence="3" type="ORF">SAMN04487865_100334</name>
</gene>
<reference evidence="3 4" key="1">
    <citation type="submission" date="2016-10" db="EMBL/GenBank/DDBJ databases">
        <authorList>
            <person name="Varghese N."/>
            <person name="Submissions S."/>
        </authorList>
    </citation>
    <scope>NUCLEOTIDE SEQUENCE [LARGE SCALE GENOMIC DNA]</scope>
    <source>
        <strain evidence="3 4">22B</strain>
    </source>
</reference>
<evidence type="ECO:0000256" key="1">
    <source>
        <dbReference type="SAM" id="MobiDB-lite"/>
    </source>
</evidence>
<dbReference type="EMBL" id="FOSF01000003">
    <property type="protein sequence ID" value="SFJ81649.1"/>
    <property type="molecule type" value="Genomic_DNA"/>
</dbReference>
<name>A0A662Z6K3_9GAMM</name>
<dbReference type="AlphaFoldDB" id="A0A662Z6K3"/>
<accession>A0A662Z6K3</accession>
<dbReference type="OrthoDB" id="7066846at2"/>
<evidence type="ECO:0000259" key="2">
    <source>
        <dbReference type="Pfam" id="PF09820"/>
    </source>
</evidence>
<feature type="compositionally biased region" description="Acidic residues" evidence="1">
    <location>
        <begin position="126"/>
        <end position="135"/>
    </location>
</feature>
<evidence type="ECO:0000313" key="3">
    <source>
        <dbReference type="EMBL" id="SFJ81649.1"/>
    </source>
</evidence>
<feature type="domain" description="AAA-ATPase-like" evidence="2">
    <location>
        <begin position="193"/>
        <end position="326"/>
    </location>
</feature>
<dbReference type="RefSeq" id="WP_074838633.1">
    <property type="nucleotide sequence ID" value="NZ_CP047056.1"/>
</dbReference>
<dbReference type="PANTHER" id="PTHR34825">
    <property type="entry name" value="CONSERVED PROTEIN, WITH A WEAK D-GALACTARATE DEHYDRATASE/ALTRONATE HYDROLASE DOMAIN"/>
    <property type="match status" value="1"/>
</dbReference>
<feature type="region of interest" description="Disordered" evidence="1">
    <location>
        <begin position="103"/>
        <end position="144"/>
    </location>
</feature>
<dbReference type="InterPro" id="IPR018631">
    <property type="entry name" value="AAA-ATPase-like_dom"/>
</dbReference>
<evidence type="ECO:0000313" key="4">
    <source>
        <dbReference type="Proteomes" id="UP000243374"/>
    </source>
</evidence>
<proteinExistence type="predicted"/>
<organism evidence="3 4">
    <name type="scientific">Succinivibrio dextrinosolvens</name>
    <dbReference type="NCBI Taxonomy" id="83771"/>
    <lineage>
        <taxon>Bacteria</taxon>
        <taxon>Pseudomonadati</taxon>
        <taxon>Pseudomonadota</taxon>
        <taxon>Gammaproteobacteria</taxon>
        <taxon>Aeromonadales</taxon>
        <taxon>Succinivibrionaceae</taxon>
        <taxon>Succinivibrio</taxon>
    </lineage>
</organism>
<protein>
    <submittedName>
        <fullName evidence="3">Predicted AAA-ATPase</fullName>
    </submittedName>
</protein>
<dbReference type="Pfam" id="PF09820">
    <property type="entry name" value="AAA-ATPase_like"/>
    <property type="match status" value="1"/>
</dbReference>
<dbReference type="PANTHER" id="PTHR34825:SF1">
    <property type="entry name" value="AAA-ATPASE-LIKE DOMAIN-CONTAINING PROTEIN"/>
    <property type="match status" value="1"/>
</dbReference>